<dbReference type="GO" id="GO:0004222">
    <property type="term" value="F:metalloendopeptidase activity"/>
    <property type="evidence" value="ECO:0007669"/>
    <property type="project" value="InterPro"/>
</dbReference>
<feature type="binding site" evidence="7">
    <location>
        <position position="141"/>
    </location>
    <ligand>
        <name>Zn(2+)</name>
        <dbReference type="ChEBI" id="CHEBI:29105"/>
        <note>catalytic</note>
    </ligand>
</feature>
<evidence type="ECO:0000313" key="10">
    <source>
        <dbReference type="Proteomes" id="UP000244152"/>
    </source>
</evidence>
<dbReference type="RefSeq" id="WP_107762607.1">
    <property type="nucleotide sequence ID" value="NZ_QAOK01000018.1"/>
</dbReference>
<evidence type="ECO:0000313" key="9">
    <source>
        <dbReference type="EMBL" id="PTQ80179.1"/>
    </source>
</evidence>
<keyword evidence="7" id="KW-0963">Cytoplasm</keyword>
<keyword evidence="3 7" id="KW-0479">Metal-binding</keyword>
<feature type="region of interest" description="Disordered" evidence="8">
    <location>
        <begin position="177"/>
        <end position="202"/>
    </location>
</feature>
<evidence type="ECO:0000256" key="4">
    <source>
        <dbReference type="ARBA" id="ARBA00022759"/>
    </source>
</evidence>
<dbReference type="GO" id="GO:0004521">
    <property type="term" value="F:RNA endonuclease activity"/>
    <property type="evidence" value="ECO:0007669"/>
    <property type="project" value="UniProtKB-UniRule"/>
</dbReference>
<keyword evidence="5 7" id="KW-0378">Hydrolase</keyword>
<dbReference type="PROSITE" id="PS01306">
    <property type="entry name" value="UPF0054"/>
    <property type="match status" value="1"/>
</dbReference>
<organism evidence="9 10">
    <name type="scientific">Nitrosospira multiformis</name>
    <dbReference type="NCBI Taxonomy" id="1231"/>
    <lineage>
        <taxon>Bacteria</taxon>
        <taxon>Pseudomonadati</taxon>
        <taxon>Pseudomonadota</taxon>
        <taxon>Betaproteobacteria</taxon>
        <taxon>Nitrosomonadales</taxon>
        <taxon>Nitrosomonadaceae</taxon>
        <taxon>Nitrosospira</taxon>
    </lineage>
</organism>
<accession>A0A2T5I8P1</accession>
<protein>
    <recommendedName>
        <fullName evidence="7">Endoribonuclease YbeY</fullName>
        <ecNumber evidence="7">3.1.-.-</ecNumber>
    </recommendedName>
</protein>
<keyword evidence="7" id="KW-0690">Ribosome biogenesis</keyword>
<dbReference type="GO" id="GO:0008270">
    <property type="term" value="F:zinc ion binding"/>
    <property type="evidence" value="ECO:0007669"/>
    <property type="project" value="UniProtKB-UniRule"/>
</dbReference>
<comment type="similarity">
    <text evidence="1 7">Belongs to the endoribonuclease YbeY family.</text>
</comment>
<feature type="binding site" evidence="7">
    <location>
        <position position="145"/>
    </location>
    <ligand>
        <name>Zn(2+)</name>
        <dbReference type="ChEBI" id="CHEBI:29105"/>
        <note>catalytic</note>
    </ligand>
</feature>
<keyword evidence="2 7" id="KW-0540">Nuclease</keyword>
<dbReference type="InterPro" id="IPR002036">
    <property type="entry name" value="YbeY"/>
</dbReference>
<dbReference type="Proteomes" id="UP000244152">
    <property type="component" value="Unassembled WGS sequence"/>
</dbReference>
<gene>
    <name evidence="7" type="primary">ybeY</name>
    <name evidence="9" type="ORF">C8R21_11829</name>
</gene>
<dbReference type="Pfam" id="PF02130">
    <property type="entry name" value="YbeY"/>
    <property type="match status" value="1"/>
</dbReference>
<evidence type="ECO:0000256" key="7">
    <source>
        <dbReference type="HAMAP-Rule" id="MF_00009"/>
    </source>
</evidence>
<comment type="subcellular location">
    <subcellularLocation>
        <location evidence="7">Cytoplasm</location>
    </subcellularLocation>
</comment>
<dbReference type="SUPFAM" id="SSF55486">
    <property type="entry name" value="Metalloproteases ('zincins'), catalytic domain"/>
    <property type="match status" value="1"/>
</dbReference>
<evidence type="ECO:0000256" key="5">
    <source>
        <dbReference type="ARBA" id="ARBA00022801"/>
    </source>
</evidence>
<dbReference type="InterPro" id="IPR023091">
    <property type="entry name" value="MetalPrtase_cat_dom_sf_prd"/>
</dbReference>
<comment type="function">
    <text evidence="7">Single strand-specific metallo-endoribonuclease involved in late-stage 70S ribosome quality control and in maturation of the 3' terminus of the 16S rRNA.</text>
</comment>
<comment type="caution">
    <text evidence="9">The sequence shown here is derived from an EMBL/GenBank/DDBJ whole genome shotgun (WGS) entry which is preliminary data.</text>
</comment>
<dbReference type="HAMAP" id="MF_00009">
    <property type="entry name" value="Endoribonucl_YbeY"/>
    <property type="match status" value="1"/>
</dbReference>
<evidence type="ECO:0000256" key="8">
    <source>
        <dbReference type="SAM" id="MobiDB-lite"/>
    </source>
</evidence>
<dbReference type="EC" id="3.1.-.-" evidence="7"/>
<evidence type="ECO:0000256" key="2">
    <source>
        <dbReference type="ARBA" id="ARBA00022722"/>
    </source>
</evidence>
<comment type="cofactor">
    <cofactor evidence="7">
        <name>Zn(2+)</name>
        <dbReference type="ChEBI" id="CHEBI:29105"/>
    </cofactor>
    <text evidence="7">Binds 1 zinc ion.</text>
</comment>
<dbReference type="PANTHER" id="PTHR46986:SF1">
    <property type="entry name" value="ENDORIBONUCLEASE YBEY, CHLOROPLASTIC"/>
    <property type="match status" value="1"/>
</dbReference>
<dbReference type="Gene3D" id="3.40.390.30">
    <property type="entry name" value="Metalloproteases ('zincins'), catalytic domain"/>
    <property type="match status" value="1"/>
</dbReference>
<evidence type="ECO:0000256" key="6">
    <source>
        <dbReference type="ARBA" id="ARBA00022833"/>
    </source>
</evidence>
<evidence type="ECO:0000256" key="1">
    <source>
        <dbReference type="ARBA" id="ARBA00010875"/>
    </source>
</evidence>
<keyword evidence="6 7" id="KW-0862">Zinc</keyword>
<feature type="binding site" evidence="7">
    <location>
        <position position="151"/>
    </location>
    <ligand>
        <name>Zn(2+)</name>
        <dbReference type="ChEBI" id="CHEBI:29105"/>
        <note>catalytic</note>
    </ligand>
</feature>
<sequence>MKERSSSPGTPGSGEYASPKPAKLKMTVQYATSTRAPLPPRALLRKWVKAALAHDAEIALRIVDEAEGHRLNRDFRNKDYATNVLTFVYDDAHADPDVSSGVSRDTHPLAGDIVLCAPVVENEAGQQQKDLMAHYAHLTVHGVLHLQGYDHQEDAEAEEMEEMETRILARLGYEDPYAGYSRAGSRSSRTGSRSASTADSCE</sequence>
<dbReference type="GO" id="GO:0006364">
    <property type="term" value="P:rRNA processing"/>
    <property type="evidence" value="ECO:0007669"/>
    <property type="project" value="UniProtKB-UniRule"/>
</dbReference>
<keyword evidence="7" id="KW-0698">rRNA processing</keyword>
<name>A0A2T5I8P1_9PROT</name>
<evidence type="ECO:0000256" key="3">
    <source>
        <dbReference type="ARBA" id="ARBA00022723"/>
    </source>
</evidence>
<proteinExistence type="inferred from homology"/>
<feature type="compositionally biased region" description="Polar residues" evidence="8">
    <location>
        <begin position="1"/>
        <end position="10"/>
    </location>
</feature>
<keyword evidence="4 7" id="KW-0255">Endonuclease</keyword>
<dbReference type="PANTHER" id="PTHR46986">
    <property type="entry name" value="ENDORIBONUCLEASE YBEY, CHLOROPLASTIC"/>
    <property type="match status" value="1"/>
</dbReference>
<dbReference type="InterPro" id="IPR020549">
    <property type="entry name" value="YbeY_CS"/>
</dbReference>
<dbReference type="AlphaFoldDB" id="A0A2T5I8P1"/>
<dbReference type="GO" id="GO:0005737">
    <property type="term" value="C:cytoplasm"/>
    <property type="evidence" value="ECO:0007669"/>
    <property type="project" value="UniProtKB-SubCell"/>
</dbReference>
<feature type="region of interest" description="Disordered" evidence="8">
    <location>
        <begin position="1"/>
        <end position="21"/>
    </location>
</feature>
<reference evidence="9 10" key="1">
    <citation type="submission" date="2018-04" db="EMBL/GenBank/DDBJ databases">
        <title>Active sludge and wastewater microbial communities from Klosterneuburg, Austria.</title>
        <authorList>
            <person name="Wagner M."/>
        </authorList>
    </citation>
    <scope>NUCLEOTIDE SEQUENCE [LARGE SCALE GENOMIC DNA]</scope>
    <source>
        <strain evidence="9 10">Nl12</strain>
    </source>
</reference>
<dbReference type="EMBL" id="QAOK01000018">
    <property type="protein sequence ID" value="PTQ80179.1"/>
    <property type="molecule type" value="Genomic_DNA"/>
</dbReference>
<dbReference type="NCBIfam" id="TIGR00043">
    <property type="entry name" value="rRNA maturation RNase YbeY"/>
    <property type="match status" value="1"/>
</dbReference>